<feature type="compositionally biased region" description="Polar residues" evidence="10">
    <location>
        <begin position="449"/>
        <end position="478"/>
    </location>
</feature>
<keyword evidence="4 8" id="KW-0378">Hydrolase</keyword>
<keyword evidence="6 8" id="KW-0460">Magnesium</keyword>
<reference evidence="13 14" key="1">
    <citation type="submission" date="2025-05" db="UniProtKB">
        <authorList>
            <consortium name="RefSeq"/>
        </authorList>
    </citation>
    <scope>IDENTIFICATION</scope>
    <source>
        <tissue evidence="13 14">Muscle</tissue>
    </source>
</reference>
<evidence type="ECO:0000256" key="8">
    <source>
        <dbReference type="HAMAP-Rule" id="MF_03045"/>
    </source>
</evidence>
<evidence type="ECO:0000256" key="3">
    <source>
        <dbReference type="ARBA" id="ARBA00022723"/>
    </source>
</evidence>
<evidence type="ECO:0000256" key="5">
    <source>
        <dbReference type="ARBA" id="ARBA00022839"/>
    </source>
</evidence>
<evidence type="ECO:0000256" key="9">
    <source>
        <dbReference type="SAM" id="Coils"/>
    </source>
</evidence>
<evidence type="ECO:0000313" key="14">
    <source>
        <dbReference type="RefSeq" id="XP_022243135.1"/>
    </source>
</evidence>
<dbReference type="PANTHER" id="PTHR23355:SF9">
    <property type="entry name" value="DIS3-LIKE EXONUCLEASE 2"/>
    <property type="match status" value="1"/>
</dbReference>
<dbReference type="InterPro" id="IPR028591">
    <property type="entry name" value="DIS3L2"/>
</dbReference>
<dbReference type="EC" id="3.1.13.-" evidence="8"/>
<dbReference type="InterPro" id="IPR001900">
    <property type="entry name" value="RNase_II/R"/>
</dbReference>
<feature type="domain" description="RNB" evidence="11">
    <location>
        <begin position="750"/>
        <end position="1100"/>
    </location>
</feature>
<evidence type="ECO:0000313" key="12">
    <source>
        <dbReference type="Proteomes" id="UP000694941"/>
    </source>
</evidence>
<protein>
    <recommendedName>
        <fullName evidence="8">DIS3-like exonuclease 2</fullName>
        <ecNumber evidence="8">3.1.13.-</ecNumber>
    </recommendedName>
</protein>
<dbReference type="Pfam" id="PF00773">
    <property type="entry name" value="RNB"/>
    <property type="match status" value="1"/>
</dbReference>
<comment type="cofactor">
    <cofactor evidence="8">
        <name>Mg(2+)</name>
        <dbReference type="ChEBI" id="CHEBI:18420"/>
    </cofactor>
    <cofactor evidence="8">
        <name>Mn(2+)</name>
        <dbReference type="ChEBI" id="CHEBI:29035"/>
    </cofactor>
</comment>
<feature type="binding site" evidence="8">
    <location>
        <position position="762"/>
    </location>
    <ligand>
        <name>Mg(2+)</name>
        <dbReference type="ChEBI" id="CHEBI:18420"/>
    </ligand>
</feature>
<dbReference type="Pfam" id="PF17216">
    <property type="entry name" value="Rrp44_CSD1"/>
    <property type="match status" value="1"/>
</dbReference>
<comment type="subcellular location">
    <subcellularLocation>
        <location evidence="8">Cytoplasm</location>
    </subcellularLocation>
    <subcellularLocation>
        <location evidence="8">Cytoplasm</location>
        <location evidence="8">P-body</location>
    </subcellularLocation>
</comment>
<dbReference type="Pfam" id="PF17849">
    <property type="entry name" value="OB_Dis3"/>
    <property type="match status" value="1"/>
</dbReference>
<comment type="similarity">
    <text evidence="8">Belongs to the RNR ribonuclease family. DIS3L2 subfamily.</text>
</comment>
<keyword evidence="3 8" id="KW-0479">Metal-binding</keyword>
<feature type="binding site" evidence="8">
    <location>
        <position position="771"/>
    </location>
    <ligand>
        <name>Mg(2+)</name>
        <dbReference type="ChEBI" id="CHEBI:18420"/>
    </ligand>
</feature>
<evidence type="ECO:0000313" key="16">
    <source>
        <dbReference type="RefSeq" id="XP_022243137.1"/>
    </source>
</evidence>
<accession>A0ABM1SHN1</accession>
<keyword evidence="8" id="KW-0464">Manganese</keyword>
<dbReference type="RefSeq" id="XP_022243136.1">
    <property type="nucleotide sequence ID" value="XM_022387428.1"/>
</dbReference>
<name>A0ABM1SHN1_LIMPO</name>
<keyword evidence="2 8" id="KW-0540">Nuclease</keyword>
<feature type="compositionally biased region" description="Basic and acidic residues" evidence="10">
    <location>
        <begin position="479"/>
        <end position="488"/>
    </location>
</feature>
<dbReference type="RefSeq" id="XP_022243137.1">
    <property type="nucleotide sequence ID" value="XM_022387429.1"/>
</dbReference>
<evidence type="ECO:0000256" key="10">
    <source>
        <dbReference type="SAM" id="MobiDB-lite"/>
    </source>
</evidence>
<evidence type="ECO:0000313" key="15">
    <source>
        <dbReference type="RefSeq" id="XP_022243136.1"/>
    </source>
</evidence>
<dbReference type="InterPro" id="IPR012340">
    <property type="entry name" value="NA-bd_OB-fold"/>
</dbReference>
<evidence type="ECO:0000256" key="7">
    <source>
        <dbReference type="ARBA" id="ARBA00022884"/>
    </source>
</evidence>
<dbReference type="PANTHER" id="PTHR23355">
    <property type="entry name" value="RIBONUCLEASE"/>
    <property type="match status" value="1"/>
</dbReference>
<sequence length="1242" mass="139852">MANLNAPRNNAKENHKTKGQPTKKQSRGGSSKDKFEEYLSKSEVQEGLKQGELIEGVIRINQRNYNDAFISSPDGQMDIYISGMRDRNRALNGDVVVVKLNPQEEWKILWDSLNNFQQKNAVQVFLKGKGEESHPSNDRDLNKKKIPPCSDKSETFTYSSTCIKDNSVLLQEVELQTHCSGPTHSTNQECDDFNSESNWEAGWTTSIGQWRESDTLEILGVDKFFEQVQQLEKQKKQKNKNQRKKNRNKYKQKNACCVVAPHELLKEDIGFDHWESTTVSSLENIDSSRVFQDTSCCQVEMSSTMDSFSSRIFHDTLDEQTKSDFKQLKGEQTGCSSEDHVPCDTWTTDAGSAESYSVVISPEQLLDLTELENFQLPKRIDSDSEEDGEIGLDQDSSSIGVGGIAVAPEDLSPDDDLRSLSGESISSLEQTLEDADFLASCQDARNNNISSPFNNIQDNDQPVIETSSSSGTCQQSKDSCNEPSDRDESLSFTNIDTVIIKSADTKLDVSCKSVTSSGSTDLVKEKKKLRNRKKKKHNKNVVEHLDKSDTKICELNNSLSEPVKCDGLAEETAVKTVNKHCHKKQFKKFDMTQCGNLTVYDIMKTPGWEKFVQKTGKVVYIVEQKHSRAAAGYIKLQQDKNPNWTLFCPTDSKIPRIFVPMNECPQGFFERPADFAKTLFIARITHWDRSSTFPRGTLQRSLGEAGQIEPETEGILLENGVDYSEFPEECLHGLPTDIPWQIPETELIQRKDFRNHCVFTVDPSTARDLDDALSCCPLGDGLFEIGVHIADVTFFLKEDSLLDLIARSKATSVYLVQKVVPMLPRILCEQLCSLNPNEDRLTFSVVWTLTQEGTVVNEWFGRSVIRSCVKLSYEHAQDMIEHSGKTWGPGELPPVSGGFTVKDIEQSICTLHSIAVNLRRKRFEDGALRLDQTKLQFTLDSETGLPSGYSVYEQKDSNRLIEEFMLLANMAVAHKIYKHFPKQAFLRCHPPPQMKMMEDVVDSCAAMGIHLNASSARTLQASLAKYCGEDLYSAARIQILTALCSKPMNCALYFCSGWVNDPKSFHHYALNVPLYTHFTSPIRRYADVIVHRLLAAALGYQSPTSISVEDLQRQASHCNDKKLAGKRVQELSADLFLSVFVKECGPLEEQAMVMGLMDHSFDVLILRMGTLKRVYLDKLPLQKVEYKKEQGVPQLTLVWKTESVNDDKLVQVISVFTLVEVVLCSVQGEPLKFNAVLKKQTR</sequence>
<keyword evidence="9" id="KW-0175">Coiled coil</keyword>
<dbReference type="SMART" id="SM00955">
    <property type="entry name" value="RNB"/>
    <property type="match status" value="1"/>
</dbReference>
<evidence type="ECO:0000259" key="11">
    <source>
        <dbReference type="SMART" id="SM00955"/>
    </source>
</evidence>
<dbReference type="Gene3D" id="2.40.50.700">
    <property type="match status" value="1"/>
</dbReference>
<evidence type="ECO:0000256" key="4">
    <source>
        <dbReference type="ARBA" id="ARBA00022801"/>
    </source>
</evidence>
<feature type="coiled-coil region" evidence="9">
    <location>
        <begin position="221"/>
        <end position="253"/>
    </location>
</feature>
<proteinExistence type="inferred from homology"/>
<dbReference type="InterPro" id="IPR041093">
    <property type="entry name" value="Dis3l2-like_C"/>
</dbReference>
<dbReference type="Gene3D" id="2.40.50.690">
    <property type="match status" value="1"/>
</dbReference>
<gene>
    <name evidence="13 14 15 16" type="primary">LOC106460666</name>
</gene>
<evidence type="ECO:0000256" key="1">
    <source>
        <dbReference type="ARBA" id="ARBA00022490"/>
    </source>
</evidence>
<evidence type="ECO:0000313" key="13">
    <source>
        <dbReference type="RefSeq" id="XP_013775846.1"/>
    </source>
</evidence>
<organism evidence="12 15">
    <name type="scientific">Limulus polyphemus</name>
    <name type="common">Atlantic horseshoe crab</name>
    <dbReference type="NCBI Taxonomy" id="6850"/>
    <lineage>
        <taxon>Eukaryota</taxon>
        <taxon>Metazoa</taxon>
        <taxon>Ecdysozoa</taxon>
        <taxon>Arthropoda</taxon>
        <taxon>Chelicerata</taxon>
        <taxon>Merostomata</taxon>
        <taxon>Xiphosura</taxon>
        <taxon>Limulidae</taxon>
        <taxon>Limulus</taxon>
    </lineage>
</organism>
<dbReference type="RefSeq" id="XP_013775846.1">
    <property type="nucleotide sequence ID" value="XM_013920392.2"/>
</dbReference>
<feature type="region of interest" description="Disordered" evidence="10">
    <location>
        <begin position="1"/>
        <end position="38"/>
    </location>
</feature>
<dbReference type="Proteomes" id="UP000694941">
    <property type="component" value="Unplaced"/>
</dbReference>
<feature type="site" description="Important for catalytic activity" evidence="8">
    <location>
        <position position="770"/>
    </location>
</feature>
<dbReference type="InterPro" id="IPR041505">
    <property type="entry name" value="Dis3_CSD2"/>
</dbReference>
<evidence type="ECO:0000256" key="2">
    <source>
        <dbReference type="ARBA" id="ARBA00022722"/>
    </source>
</evidence>
<dbReference type="Gene3D" id="2.40.50.140">
    <property type="entry name" value="Nucleic acid-binding proteins"/>
    <property type="match status" value="1"/>
</dbReference>
<keyword evidence="1 8" id="KW-0963">Cytoplasm</keyword>
<feature type="region of interest" description="Disordered" evidence="10">
    <location>
        <begin position="377"/>
        <end position="415"/>
    </location>
</feature>
<feature type="compositionally biased region" description="Polar residues" evidence="10">
    <location>
        <begin position="19"/>
        <end position="29"/>
    </location>
</feature>
<feature type="compositionally biased region" description="Acidic residues" evidence="10">
    <location>
        <begin position="383"/>
        <end position="392"/>
    </location>
</feature>
<feature type="region of interest" description="Disordered" evidence="10">
    <location>
        <begin position="449"/>
        <end position="488"/>
    </location>
</feature>
<dbReference type="InterPro" id="IPR050180">
    <property type="entry name" value="RNR_Ribonuclease"/>
</dbReference>
<comment type="function">
    <text evidence="8">3'-5'-exoribonuclease that specifically recognizes RNAs polyuridylated at their 3' end and mediates their degradation. Component of an exosome-independent RNA degradation pathway that mediates degradation of cytoplasmic mRNAs that have been deadenylated and subsequently uridylated at their 3'.</text>
</comment>
<dbReference type="Pfam" id="PF17877">
    <property type="entry name" value="Dis3l2_C_term"/>
    <property type="match status" value="1"/>
</dbReference>
<dbReference type="InterPro" id="IPR033771">
    <property type="entry name" value="Rrp44_CSD1"/>
</dbReference>
<keyword evidence="7 8" id="KW-0694">RNA-binding</keyword>
<keyword evidence="12" id="KW-1185">Reference proteome</keyword>
<keyword evidence="5 8" id="KW-0269">Exonuclease</keyword>
<dbReference type="InterPro" id="IPR022966">
    <property type="entry name" value="RNase_II/R_CS"/>
</dbReference>
<dbReference type="RefSeq" id="XP_022243135.1">
    <property type="nucleotide sequence ID" value="XM_022387427.1"/>
</dbReference>
<dbReference type="GeneID" id="106460666"/>
<dbReference type="HAMAP" id="MF_03045">
    <property type="entry name" value="DIS3L2"/>
    <property type="match status" value="1"/>
</dbReference>
<dbReference type="PROSITE" id="PS01175">
    <property type="entry name" value="RIBONUCLEASE_II"/>
    <property type="match status" value="1"/>
</dbReference>
<dbReference type="SUPFAM" id="SSF50249">
    <property type="entry name" value="Nucleic acid-binding proteins"/>
    <property type="match status" value="3"/>
</dbReference>
<evidence type="ECO:0000256" key="6">
    <source>
        <dbReference type="ARBA" id="ARBA00022842"/>
    </source>
</evidence>